<evidence type="ECO:0000256" key="1">
    <source>
        <dbReference type="ARBA" id="ARBA00008151"/>
    </source>
</evidence>
<dbReference type="CDD" id="cd11560">
    <property type="entry name" value="W2_eIF5C_like"/>
    <property type="match status" value="1"/>
</dbReference>
<dbReference type="Gene3D" id="1.25.40.180">
    <property type="match status" value="1"/>
</dbReference>
<dbReference type="Pfam" id="PF02020">
    <property type="entry name" value="W2"/>
    <property type="match status" value="1"/>
</dbReference>
<dbReference type="GO" id="GO:0005737">
    <property type="term" value="C:cytoplasm"/>
    <property type="evidence" value="ECO:0007669"/>
    <property type="project" value="TreeGrafter"/>
</dbReference>
<protein>
    <recommendedName>
        <fullName evidence="2">W2 domain-containing protein</fullName>
    </recommendedName>
</protein>
<dbReference type="PANTHER" id="PTHR14208">
    <property type="entry name" value="BASIC LEUCINE ZIPPER AND W2 DOMAIN-CONTAINING PROTEIN"/>
    <property type="match status" value="1"/>
</dbReference>
<dbReference type="Proteomes" id="UP001151582">
    <property type="component" value="Unassembled WGS sequence"/>
</dbReference>
<dbReference type="OrthoDB" id="1727522at2759"/>
<dbReference type="InterPro" id="IPR003307">
    <property type="entry name" value="W2_domain"/>
</dbReference>
<dbReference type="PROSITE" id="PS51363">
    <property type="entry name" value="W2"/>
    <property type="match status" value="1"/>
</dbReference>
<dbReference type="AlphaFoldDB" id="A0A9W8B492"/>
<dbReference type="InterPro" id="IPR043510">
    <property type="entry name" value="W2_5MP1/2"/>
</dbReference>
<name>A0A9W8B492_9FUNG</name>
<dbReference type="InterPro" id="IPR051245">
    <property type="entry name" value="eIF5-mimic_regulator"/>
</dbReference>
<reference evidence="3" key="1">
    <citation type="submission" date="2022-07" db="EMBL/GenBank/DDBJ databases">
        <title>Phylogenomic reconstructions and comparative analyses of Kickxellomycotina fungi.</title>
        <authorList>
            <person name="Reynolds N.K."/>
            <person name="Stajich J.E."/>
            <person name="Barry K."/>
            <person name="Grigoriev I.V."/>
            <person name="Crous P."/>
            <person name="Smith M.E."/>
        </authorList>
    </citation>
    <scope>NUCLEOTIDE SEQUENCE</scope>
    <source>
        <strain evidence="3">RSA 567</strain>
    </source>
</reference>
<dbReference type="GO" id="GO:0016020">
    <property type="term" value="C:membrane"/>
    <property type="evidence" value="ECO:0007669"/>
    <property type="project" value="TreeGrafter"/>
</dbReference>
<comment type="similarity">
    <text evidence="1">Belongs to the BZW family.</text>
</comment>
<evidence type="ECO:0000313" key="4">
    <source>
        <dbReference type="Proteomes" id="UP001151582"/>
    </source>
</evidence>
<organism evidence="3 4">
    <name type="scientific">Dimargaris verticillata</name>
    <dbReference type="NCBI Taxonomy" id="2761393"/>
    <lineage>
        <taxon>Eukaryota</taxon>
        <taxon>Fungi</taxon>
        <taxon>Fungi incertae sedis</taxon>
        <taxon>Zoopagomycota</taxon>
        <taxon>Kickxellomycotina</taxon>
        <taxon>Dimargaritomycetes</taxon>
        <taxon>Dimargaritales</taxon>
        <taxon>Dimargaritaceae</taxon>
        <taxon>Dimargaris</taxon>
    </lineage>
</organism>
<dbReference type="EMBL" id="JANBQB010000570">
    <property type="protein sequence ID" value="KAJ1975085.1"/>
    <property type="molecule type" value="Genomic_DNA"/>
</dbReference>
<accession>A0A9W8B492</accession>
<gene>
    <name evidence="3" type="ORF">H4R34_004469</name>
</gene>
<dbReference type="Pfam" id="PF25504">
    <property type="entry name" value="HEAT_5MP1_2"/>
    <property type="match status" value="1"/>
</dbReference>
<dbReference type="InterPro" id="IPR057397">
    <property type="entry name" value="HEAT_5MP1_2"/>
</dbReference>
<evidence type="ECO:0000313" key="3">
    <source>
        <dbReference type="EMBL" id="KAJ1975085.1"/>
    </source>
</evidence>
<dbReference type="SUPFAM" id="SSF48371">
    <property type="entry name" value="ARM repeat"/>
    <property type="match status" value="1"/>
</dbReference>
<comment type="caution">
    <text evidence="3">The sequence shown here is derived from an EMBL/GenBank/DDBJ whole genome shotgun (WGS) entry which is preliminary data.</text>
</comment>
<dbReference type="PANTHER" id="PTHR14208:SF2">
    <property type="entry name" value="PROTEIN KRASAVIETZ"/>
    <property type="match status" value="1"/>
</dbReference>
<feature type="domain" description="W2" evidence="2">
    <location>
        <begin position="258"/>
        <end position="425"/>
    </location>
</feature>
<dbReference type="InterPro" id="IPR016024">
    <property type="entry name" value="ARM-type_fold"/>
</dbReference>
<dbReference type="SMART" id="SM00515">
    <property type="entry name" value="eIF5C"/>
    <property type="match status" value="1"/>
</dbReference>
<proteinExistence type="inferred from homology"/>
<evidence type="ECO:0000259" key="2">
    <source>
        <dbReference type="PROSITE" id="PS51363"/>
    </source>
</evidence>
<keyword evidence="4" id="KW-1185">Reference proteome</keyword>
<sequence>MNTTQTTAASQKPTLNGVRLKARKRVNKANAKFDPEAFREQVVTIIEDTDASKDKFEQVLNNLDVAGNTLDYRRYGETLFEILIAGGIVAPGGIIEAEDDVELTFNVFTVPEGTIDNVKPYVDVFNRLIRRYKYLLPRLESTIRNLLQNVNKWPAADVNKLATLVGLLVSTQLVPLSVLTALLNEHLVKEGMSLVCLTLILRVCLTEQGIDQLSRHLKKNKLETKLLEFFPPNKQDEESFARHFEIEDLKPIVKFRVANRQNALMDELVSTAKEMIQEEKPAEEVAGHLNRMIKENHWAETDVIGLIWDAVMGAVDWSTRPEILEAQTLRQVKDWSMVLAAFCTQPKTEVALLCHVQIYCYENAKLMKLFTRIVQILYDEEVLSDNAILFWYAKGAKPQGKAIFIKQMAPFADFLENASSEDEDDDEA</sequence>